<evidence type="ECO:0000256" key="1">
    <source>
        <dbReference type="ARBA" id="ARBA00008520"/>
    </source>
</evidence>
<keyword evidence="6" id="KW-1185">Reference proteome</keyword>
<dbReference type="PROSITE" id="PS51257">
    <property type="entry name" value="PROKAR_LIPOPROTEIN"/>
    <property type="match status" value="1"/>
</dbReference>
<evidence type="ECO:0000256" key="4">
    <source>
        <dbReference type="SAM" id="MobiDB-lite"/>
    </source>
</evidence>
<gene>
    <name evidence="5" type="ORF">ACFFTU_25015</name>
</gene>
<proteinExistence type="inferred from homology"/>
<dbReference type="InterPro" id="IPR006059">
    <property type="entry name" value="SBP"/>
</dbReference>
<protein>
    <submittedName>
        <fullName evidence="5">Extracellular solute-binding protein</fullName>
    </submittedName>
</protein>
<evidence type="ECO:0000313" key="5">
    <source>
        <dbReference type="EMBL" id="MFB9523208.1"/>
    </source>
</evidence>
<sequence length="423" mass="45173">MPQRVTSACLATALSAALLTGCGVLGGSSSADGGTRTVTVWLMENSASPDFLERFTAGFEKDNPGIELDIRIQAWAGIGPRITKALRGTDPPDVIEVGNTQVAQYAVGDGLENLTLEAVRDLGSEDWLPGLAEPGSVGEAQYGIPWYAANRVVVYHKDLFAAAGITKPPADREEWIRDTRTLNTGPNQGIYLAGQDWYTLSGFVWDEGGELAVETGGQWSGALDSRAALAGMAFYKKLQALGRGPEDADEEHPPQRDLFARGNIAQIVATPGTAKLIEAKNPALRGKIGFFPVPGKTSKRPGTVFTGGSDLVVPRATDQRRSAIKVVSALAGDKWQVELARAMNYVPNKSRLASAVGTEEGVRTMAEGAKYGRATPSSPKWGEVEAENPIKPYMTKVLRGADPKTAARQASQSITRTLQKYSE</sequence>
<accession>A0ABV5PKC3</accession>
<dbReference type="Proteomes" id="UP001589718">
    <property type="component" value="Unassembled WGS sequence"/>
</dbReference>
<dbReference type="SUPFAM" id="SSF53850">
    <property type="entry name" value="Periplasmic binding protein-like II"/>
    <property type="match status" value="1"/>
</dbReference>
<keyword evidence="2" id="KW-0813">Transport</keyword>
<comment type="similarity">
    <text evidence="1">Belongs to the bacterial solute-binding protein 1 family.</text>
</comment>
<comment type="caution">
    <text evidence="5">The sequence shown here is derived from an EMBL/GenBank/DDBJ whole genome shotgun (WGS) entry which is preliminary data.</text>
</comment>
<feature type="compositionally biased region" description="Polar residues" evidence="4">
    <location>
        <begin position="408"/>
        <end position="423"/>
    </location>
</feature>
<keyword evidence="3" id="KW-0732">Signal</keyword>
<feature type="region of interest" description="Disordered" evidence="4">
    <location>
        <begin position="402"/>
        <end position="423"/>
    </location>
</feature>
<dbReference type="PANTHER" id="PTHR30061">
    <property type="entry name" value="MALTOSE-BINDING PERIPLASMIC PROTEIN"/>
    <property type="match status" value="1"/>
</dbReference>
<dbReference type="Pfam" id="PF01547">
    <property type="entry name" value="SBP_bac_1"/>
    <property type="match status" value="1"/>
</dbReference>
<name>A0ABV5PKC3_STRCM</name>
<organism evidence="5 6">
    <name type="scientific">Streptomyces cremeus</name>
    <dbReference type="NCBI Taxonomy" id="66881"/>
    <lineage>
        <taxon>Bacteria</taxon>
        <taxon>Bacillati</taxon>
        <taxon>Actinomycetota</taxon>
        <taxon>Actinomycetes</taxon>
        <taxon>Kitasatosporales</taxon>
        <taxon>Streptomycetaceae</taxon>
        <taxon>Streptomyces</taxon>
    </lineage>
</organism>
<dbReference type="EMBL" id="JBHMCR010000017">
    <property type="protein sequence ID" value="MFB9523208.1"/>
    <property type="molecule type" value="Genomic_DNA"/>
</dbReference>
<dbReference type="Gene3D" id="3.40.190.10">
    <property type="entry name" value="Periplasmic binding protein-like II"/>
    <property type="match status" value="2"/>
</dbReference>
<dbReference type="PANTHER" id="PTHR30061:SF50">
    <property type="entry name" value="MALTOSE_MALTODEXTRIN-BINDING PERIPLASMIC PROTEIN"/>
    <property type="match status" value="1"/>
</dbReference>
<evidence type="ECO:0000256" key="2">
    <source>
        <dbReference type="ARBA" id="ARBA00022448"/>
    </source>
</evidence>
<evidence type="ECO:0000313" key="6">
    <source>
        <dbReference type="Proteomes" id="UP001589718"/>
    </source>
</evidence>
<dbReference type="RefSeq" id="WP_345226735.1">
    <property type="nucleotide sequence ID" value="NZ_BAAAXE010000013.1"/>
</dbReference>
<reference evidence="5 6" key="1">
    <citation type="submission" date="2024-09" db="EMBL/GenBank/DDBJ databases">
        <authorList>
            <person name="Sun Q."/>
            <person name="Mori K."/>
        </authorList>
    </citation>
    <scope>NUCLEOTIDE SEQUENCE [LARGE SCALE GENOMIC DNA]</scope>
    <source>
        <strain evidence="5 6">JCM 4362</strain>
    </source>
</reference>
<evidence type="ECO:0000256" key="3">
    <source>
        <dbReference type="ARBA" id="ARBA00022729"/>
    </source>
</evidence>